<keyword evidence="2" id="KW-1185">Reference proteome</keyword>
<accession>A0A833R1Y9</accession>
<gene>
    <name evidence="1" type="ORF">FCM35_KLT19616</name>
</gene>
<organism evidence="1 2">
    <name type="scientific">Carex littledalei</name>
    <dbReference type="NCBI Taxonomy" id="544730"/>
    <lineage>
        <taxon>Eukaryota</taxon>
        <taxon>Viridiplantae</taxon>
        <taxon>Streptophyta</taxon>
        <taxon>Embryophyta</taxon>
        <taxon>Tracheophyta</taxon>
        <taxon>Spermatophyta</taxon>
        <taxon>Magnoliopsida</taxon>
        <taxon>Liliopsida</taxon>
        <taxon>Poales</taxon>
        <taxon>Cyperaceae</taxon>
        <taxon>Cyperoideae</taxon>
        <taxon>Cariceae</taxon>
        <taxon>Carex</taxon>
        <taxon>Carex subgen. Euthyceras</taxon>
    </lineage>
</organism>
<comment type="caution">
    <text evidence="1">The sequence shown here is derived from an EMBL/GenBank/DDBJ whole genome shotgun (WGS) entry which is preliminary data.</text>
</comment>
<evidence type="ECO:0000313" key="1">
    <source>
        <dbReference type="EMBL" id="KAF3337030.1"/>
    </source>
</evidence>
<reference evidence="1" key="1">
    <citation type="submission" date="2020-01" db="EMBL/GenBank/DDBJ databases">
        <title>Genome sequence of Kobresia littledalei, the first chromosome-level genome in the family Cyperaceae.</title>
        <authorList>
            <person name="Qu G."/>
        </authorList>
    </citation>
    <scope>NUCLEOTIDE SEQUENCE</scope>
    <source>
        <strain evidence="1">C.B.Clarke</strain>
        <tissue evidence="1">Leaf</tissue>
    </source>
</reference>
<dbReference type="EMBL" id="SWLB01000007">
    <property type="protein sequence ID" value="KAF3337030.1"/>
    <property type="molecule type" value="Genomic_DNA"/>
</dbReference>
<sequence>MSLHAFFSLRKRIDTPIAKHPNATRFSQRLGLTSYLPLSPLSRTQLLTPFSSSQFSPVETQKPYLGFSFPFTFSLVALNPNTGEKLHRSPSLSLLISLFPSCEVAQVGPVQAIAGTKADVQCVARRGDVRFRRDPLVKGRPPWVPTLAPFVIRSNFGYQSRTIPLVDLSTASDISTIARLSGILSRFARAIGVFPSLPYWMTMPEITSSSSSPFFRRYSQIFIQTIWQWKKCFRWDLGKHSIDRMVAYTI</sequence>
<dbReference type="AlphaFoldDB" id="A0A833R1Y9"/>
<dbReference type="Proteomes" id="UP000623129">
    <property type="component" value="Unassembled WGS sequence"/>
</dbReference>
<proteinExistence type="predicted"/>
<protein>
    <submittedName>
        <fullName evidence="1">Uncharacterized protein</fullName>
    </submittedName>
</protein>
<evidence type="ECO:0000313" key="2">
    <source>
        <dbReference type="Proteomes" id="UP000623129"/>
    </source>
</evidence>
<name>A0A833R1Y9_9POAL</name>